<protein>
    <submittedName>
        <fullName evidence="5">LacI family transcriptional regulator</fullName>
    </submittedName>
</protein>
<dbReference type="SUPFAM" id="SSF47413">
    <property type="entry name" value="lambda repressor-like DNA-binding domains"/>
    <property type="match status" value="1"/>
</dbReference>
<evidence type="ECO:0000313" key="5">
    <source>
        <dbReference type="EMBL" id="MBB5226340.1"/>
    </source>
</evidence>
<dbReference type="Gene3D" id="3.40.50.2300">
    <property type="match status" value="2"/>
</dbReference>
<dbReference type="CDD" id="cd06267">
    <property type="entry name" value="PBP1_LacI_sugar_binding-like"/>
    <property type="match status" value="1"/>
</dbReference>
<dbReference type="EMBL" id="JACHFQ010000005">
    <property type="protein sequence ID" value="MBB5226340.1"/>
    <property type="molecule type" value="Genomic_DNA"/>
</dbReference>
<dbReference type="PROSITE" id="PS50932">
    <property type="entry name" value="HTH_LACI_2"/>
    <property type="match status" value="1"/>
</dbReference>
<evidence type="ECO:0000313" key="6">
    <source>
        <dbReference type="Proteomes" id="UP000518887"/>
    </source>
</evidence>
<evidence type="ECO:0000256" key="3">
    <source>
        <dbReference type="ARBA" id="ARBA00023163"/>
    </source>
</evidence>
<dbReference type="PANTHER" id="PTHR30146:SF109">
    <property type="entry name" value="HTH-TYPE TRANSCRIPTIONAL REGULATOR GALS"/>
    <property type="match status" value="1"/>
</dbReference>
<keyword evidence="1" id="KW-0805">Transcription regulation</keyword>
<dbReference type="GO" id="GO:0000976">
    <property type="term" value="F:transcription cis-regulatory region binding"/>
    <property type="evidence" value="ECO:0007669"/>
    <property type="project" value="TreeGrafter"/>
</dbReference>
<dbReference type="InterPro" id="IPR000843">
    <property type="entry name" value="HTH_LacI"/>
</dbReference>
<dbReference type="Pfam" id="PF13377">
    <property type="entry name" value="Peripla_BP_3"/>
    <property type="match status" value="1"/>
</dbReference>
<dbReference type="InterPro" id="IPR010982">
    <property type="entry name" value="Lambda_DNA-bd_dom_sf"/>
</dbReference>
<dbReference type="GO" id="GO:0003700">
    <property type="term" value="F:DNA-binding transcription factor activity"/>
    <property type="evidence" value="ECO:0007669"/>
    <property type="project" value="TreeGrafter"/>
</dbReference>
<organism evidence="5 6">
    <name type="scientific">Treponema ruminis</name>
    <dbReference type="NCBI Taxonomy" id="744515"/>
    <lineage>
        <taxon>Bacteria</taxon>
        <taxon>Pseudomonadati</taxon>
        <taxon>Spirochaetota</taxon>
        <taxon>Spirochaetia</taxon>
        <taxon>Spirochaetales</taxon>
        <taxon>Treponemataceae</taxon>
        <taxon>Treponema</taxon>
    </lineage>
</organism>
<keyword evidence="2" id="KW-0238">DNA-binding</keyword>
<dbReference type="CDD" id="cd01392">
    <property type="entry name" value="HTH_LacI"/>
    <property type="match status" value="1"/>
</dbReference>
<dbReference type="RefSeq" id="WP_184659503.1">
    <property type="nucleotide sequence ID" value="NZ_CP031518.1"/>
</dbReference>
<dbReference type="PROSITE" id="PS00356">
    <property type="entry name" value="HTH_LACI_1"/>
    <property type="match status" value="1"/>
</dbReference>
<evidence type="ECO:0000256" key="2">
    <source>
        <dbReference type="ARBA" id="ARBA00023125"/>
    </source>
</evidence>
<dbReference type="InterPro" id="IPR046335">
    <property type="entry name" value="LacI/GalR-like_sensor"/>
</dbReference>
<name>A0A7W8LMF0_9SPIR</name>
<dbReference type="Gene3D" id="1.10.260.40">
    <property type="entry name" value="lambda repressor-like DNA-binding domains"/>
    <property type="match status" value="1"/>
</dbReference>
<accession>A0A7W8LMF0</accession>
<dbReference type="SUPFAM" id="SSF53822">
    <property type="entry name" value="Periplasmic binding protein-like I"/>
    <property type="match status" value="1"/>
</dbReference>
<keyword evidence="6" id="KW-1185">Reference proteome</keyword>
<gene>
    <name evidence="5" type="ORF">HNP76_001713</name>
</gene>
<reference evidence="5 6" key="1">
    <citation type="submission" date="2020-08" db="EMBL/GenBank/DDBJ databases">
        <title>Genomic Encyclopedia of Type Strains, Phase IV (KMG-IV): sequencing the most valuable type-strain genomes for metagenomic binning, comparative biology and taxonomic classification.</title>
        <authorList>
            <person name="Goeker M."/>
        </authorList>
    </citation>
    <scope>NUCLEOTIDE SEQUENCE [LARGE SCALE GENOMIC DNA]</scope>
    <source>
        <strain evidence="5 6">DSM 103462</strain>
    </source>
</reference>
<dbReference type="AlphaFoldDB" id="A0A7W8LMF0"/>
<evidence type="ECO:0000256" key="1">
    <source>
        <dbReference type="ARBA" id="ARBA00023015"/>
    </source>
</evidence>
<sequence length="336" mass="37532">MITIYDIANATGVSAPTVSKALNGTGHLSEKTREFILKKAHEMGYEPNSAARSLATKRTYLIGVIYDDPGMQRGFSHPVFSVVLNKFKENVEAAGYDIIFLSCHTKMSYRAHAAFRSVEGIAIINAESRFSEELEDLGKVGIPCISTNAVIPGICTIISDNKKAGYKAAEYLVSMGHKKIGFLGAPNDSFFYASKERQEGFFQYLSEHNIPIDKDFCEDCEDWNVKAGQKGFEKLYNRHPDMTAVFAVSDLLALGILDYVHEHKIKIPDDLSIVGFDDDYISEYTNPRLTTFRQDSESIANLAADLLLQHVVGVPVPNKMIHIPCEFMERDSVQRR</sequence>
<dbReference type="PANTHER" id="PTHR30146">
    <property type="entry name" value="LACI-RELATED TRANSCRIPTIONAL REPRESSOR"/>
    <property type="match status" value="1"/>
</dbReference>
<comment type="caution">
    <text evidence="5">The sequence shown here is derived from an EMBL/GenBank/DDBJ whole genome shotgun (WGS) entry which is preliminary data.</text>
</comment>
<feature type="domain" description="HTH lacI-type" evidence="4">
    <location>
        <begin position="2"/>
        <end position="56"/>
    </location>
</feature>
<dbReference type="Pfam" id="PF00356">
    <property type="entry name" value="LacI"/>
    <property type="match status" value="1"/>
</dbReference>
<evidence type="ECO:0000259" key="4">
    <source>
        <dbReference type="PROSITE" id="PS50932"/>
    </source>
</evidence>
<dbReference type="InterPro" id="IPR028082">
    <property type="entry name" value="Peripla_BP_I"/>
</dbReference>
<dbReference type="Proteomes" id="UP000518887">
    <property type="component" value="Unassembled WGS sequence"/>
</dbReference>
<dbReference type="SMART" id="SM00354">
    <property type="entry name" value="HTH_LACI"/>
    <property type="match status" value="1"/>
</dbReference>
<proteinExistence type="predicted"/>
<keyword evidence="3" id="KW-0804">Transcription</keyword>